<proteinExistence type="predicted"/>
<dbReference type="InterPro" id="IPR021247">
    <property type="entry name" value="DUF2785"/>
</dbReference>
<dbReference type="RefSeq" id="WP_329494929.1">
    <property type="nucleotide sequence ID" value="NZ_CP108460.1"/>
</dbReference>
<reference evidence="1 2" key="1">
    <citation type="submission" date="2022-10" db="EMBL/GenBank/DDBJ databases">
        <title>The complete genomes of actinobacterial strains from the NBC collection.</title>
        <authorList>
            <person name="Joergensen T.S."/>
            <person name="Alvarez Arevalo M."/>
            <person name="Sterndorff E.B."/>
            <person name="Faurdal D."/>
            <person name="Vuksanovic O."/>
            <person name="Mourched A.-S."/>
            <person name="Charusanti P."/>
            <person name="Shaw S."/>
            <person name="Blin K."/>
            <person name="Weber T."/>
        </authorList>
    </citation>
    <scope>NUCLEOTIDE SEQUENCE [LARGE SCALE GENOMIC DNA]</scope>
    <source>
        <strain evidence="1 2">NBC_01247</strain>
    </source>
</reference>
<evidence type="ECO:0000313" key="2">
    <source>
        <dbReference type="Proteomes" id="UP001432014"/>
    </source>
</evidence>
<protein>
    <submittedName>
        <fullName evidence="1">DUF2785 domain-containing protein</fullName>
    </submittedName>
</protein>
<dbReference type="PROSITE" id="PS00414">
    <property type="entry name" value="PROFILIN"/>
    <property type="match status" value="1"/>
</dbReference>
<keyword evidence="2" id="KW-1185">Reference proteome</keyword>
<organism evidence="1 2">
    <name type="scientific">Kitasatospora herbaricolor</name>
    <dbReference type="NCBI Taxonomy" id="68217"/>
    <lineage>
        <taxon>Bacteria</taxon>
        <taxon>Bacillati</taxon>
        <taxon>Actinomycetota</taxon>
        <taxon>Actinomycetes</taxon>
        <taxon>Kitasatosporales</taxon>
        <taxon>Streptomycetaceae</taxon>
        <taxon>Kitasatospora</taxon>
    </lineage>
</organism>
<sequence length="269" mass="29048">MTDWQQIIDDGSARPADRSPAALVAELAEALRSPDPVLRDEQAYTLLARWIPGLDPELRRGLGDTMATRLTDPEIQTRSFAALVLADLVRNGDHRARWATAFADWYPTETDLRGHHPRLGWLHAVAHGADLLGALGRCPQVAPAPLLDLGAARLLAPATHVWDAQEDDRLARALALTLTRPELTGEQALGWLDAIAADFAAGEPGPVPAYASNTMRTLRMLYLLADRGVRARPHGPGPRSTGDVVPLTHRTALLARLAEVLAQVTPALG</sequence>
<gene>
    <name evidence="1" type="ORF">OG469_27465</name>
</gene>
<accession>A0ABZ1WDF9</accession>
<dbReference type="Proteomes" id="UP001432014">
    <property type="component" value="Chromosome"/>
</dbReference>
<dbReference type="InterPro" id="IPR027310">
    <property type="entry name" value="Profilin_CS"/>
</dbReference>
<name>A0ABZ1WDF9_9ACTN</name>
<evidence type="ECO:0000313" key="1">
    <source>
        <dbReference type="EMBL" id="WUS58912.1"/>
    </source>
</evidence>
<dbReference type="EMBL" id="CP108482">
    <property type="protein sequence ID" value="WUS58912.1"/>
    <property type="molecule type" value="Genomic_DNA"/>
</dbReference>
<dbReference type="Pfam" id="PF10978">
    <property type="entry name" value="DUF2785"/>
    <property type="match status" value="1"/>
</dbReference>